<organism evidence="1 2">
    <name type="scientific">Aspergillus wentii DTO 134E9</name>
    <dbReference type="NCBI Taxonomy" id="1073089"/>
    <lineage>
        <taxon>Eukaryota</taxon>
        <taxon>Fungi</taxon>
        <taxon>Dikarya</taxon>
        <taxon>Ascomycota</taxon>
        <taxon>Pezizomycotina</taxon>
        <taxon>Eurotiomycetes</taxon>
        <taxon>Eurotiomycetidae</taxon>
        <taxon>Eurotiales</taxon>
        <taxon>Aspergillaceae</taxon>
        <taxon>Aspergillus</taxon>
        <taxon>Aspergillus subgen. Cremei</taxon>
    </lineage>
</organism>
<dbReference type="Proteomes" id="UP000184383">
    <property type="component" value="Unassembled WGS sequence"/>
</dbReference>
<accession>A0A1L9RJA1</accession>
<dbReference type="EMBL" id="KV878212">
    <property type="protein sequence ID" value="OJJ34927.1"/>
    <property type="molecule type" value="Genomic_DNA"/>
</dbReference>
<gene>
    <name evidence="1" type="ORF">ASPWEDRAFT_68366</name>
</gene>
<dbReference type="AlphaFoldDB" id="A0A1L9RJA1"/>
<dbReference type="RefSeq" id="XP_040688603.1">
    <property type="nucleotide sequence ID" value="XM_040838965.1"/>
</dbReference>
<proteinExistence type="predicted"/>
<reference evidence="2" key="1">
    <citation type="journal article" date="2017" name="Genome Biol.">
        <title>Comparative genomics reveals high biological diversity and specific adaptations in the industrially and medically important fungal genus Aspergillus.</title>
        <authorList>
            <person name="de Vries R.P."/>
            <person name="Riley R."/>
            <person name="Wiebenga A."/>
            <person name="Aguilar-Osorio G."/>
            <person name="Amillis S."/>
            <person name="Uchima C.A."/>
            <person name="Anderluh G."/>
            <person name="Asadollahi M."/>
            <person name="Askin M."/>
            <person name="Barry K."/>
            <person name="Battaglia E."/>
            <person name="Bayram O."/>
            <person name="Benocci T."/>
            <person name="Braus-Stromeyer S.A."/>
            <person name="Caldana C."/>
            <person name="Canovas D."/>
            <person name="Cerqueira G.C."/>
            <person name="Chen F."/>
            <person name="Chen W."/>
            <person name="Choi C."/>
            <person name="Clum A."/>
            <person name="Dos Santos R.A."/>
            <person name="Damasio A.R."/>
            <person name="Diallinas G."/>
            <person name="Emri T."/>
            <person name="Fekete E."/>
            <person name="Flipphi M."/>
            <person name="Freyberg S."/>
            <person name="Gallo A."/>
            <person name="Gournas C."/>
            <person name="Habgood R."/>
            <person name="Hainaut M."/>
            <person name="Harispe M.L."/>
            <person name="Henrissat B."/>
            <person name="Hilden K.S."/>
            <person name="Hope R."/>
            <person name="Hossain A."/>
            <person name="Karabika E."/>
            <person name="Karaffa L."/>
            <person name="Karanyi Z."/>
            <person name="Krasevec N."/>
            <person name="Kuo A."/>
            <person name="Kusch H."/>
            <person name="LaButti K."/>
            <person name="Lagendijk E.L."/>
            <person name="Lapidus A."/>
            <person name="Levasseur A."/>
            <person name="Lindquist E."/>
            <person name="Lipzen A."/>
            <person name="Logrieco A.F."/>
            <person name="MacCabe A."/>
            <person name="Maekelae M.R."/>
            <person name="Malavazi I."/>
            <person name="Melin P."/>
            <person name="Meyer V."/>
            <person name="Mielnichuk N."/>
            <person name="Miskei M."/>
            <person name="Molnar A.P."/>
            <person name="Mule G."/>
            <person name="Ngan C.Y."/>
            <person name="Orejas M."/>
            <person name="Orosz E."/>
            <person name="Ouedraogo J.P."/>
            <person name="Overkamp K.M."/>
            <person name="Park H.-S."/>
            <person name="Perrone G."/>
            <person name="Piumi F."/>
            <person name="Punt P.J."/>
            <person name="Ram A.F."/>
            <person name="Ramon A."/>
            <person name="Rauscher S."/>
            <person name="Record E."/>
            <person name="Riano-Pachon D.M."/>
            <person name="Robert V."/>
            <person name="Roehrig J."/>
            <person name="Ruller R."/>
            <person name="Salamov A."/>
            <person name="Salih N.S."/>
            <person name="Samson R.A."/>
            <person name="Sandor E."/>
            <person name="Sanguinetti M."/>
            <person name="Schuetze T."/>
            <person name="Sepcic K."/>
            <person name="Shelest E."/>
            <person name="Sherlock G."/>
            <person name="Sophianopoulou V."/>
            <person name="Squina F.M."/>
            <person name="Sun H."/>
            <person name="Susca A."/>
            <person name="Todd R.B."/>
            <person name="Tsang A."/>
            <person name="Unkles S.E."/>
            <person name="van de Wiele N."/>
            <person name="van Rossen-Uffink D."/>
            <person name="Oliveira J.V."/>
            <person name="Vesth T.C."/>
            <person name="Visser J."/>
            <person name="Yu J.-H."/>
            <person name="Zhou M."/>
            <person name="Andersen M.R."/>
            <person name="Archer D.B."/>
            <person name="Baker S.E."/>
            <person name="Benoit I."/>
            <person name="Brakhage A.A."/>
            <person name="Braus G.H."/>
            <person name="Fischer R."/>
            <person name="Frisvad J.C."/>
            <person name="Goldman G.H."/>
            <person name="Houbraken J."/>
            <person name="Oakley B."/>
            <person name="Pocsi I."/>
            <person name="Scazzocchio C."/>
            <person name="Seiboth B."/>
            <person name="vanKuyk P.A."/>
            <person name="Wortman J."/>
            <person name="Dyer P.S."/>
            <person name="Grigoriev I.V."/>
        </authorList>
    </citation>
    <scope>NUCLEOTIDE SEQUENCE [LARGE SCALE GENOMIC DNA]</scope>
    <source>
        <strain evidence="2">DTO 134E9</strain>
    </source>
</reference>
<dbReference type="VEuPathDB" id="FungiDB:ASPWEDRAFT_68366"/>
<protein>
    <submittedName>
        <fullName evidence="1">Uncharacterized protein</fullName>
    </submittedName>
</protein>
<name>A0A1L9RJA1_ASPWE</name>
<sequence length="161" mass="18673">MRKCMCHEGRWRFMTPRQGQKIGWTLLLLTFREKYIDRVFAKREDEYQGYRKMLIIIDSEDWEADGILFVEFDLRKKDCLGEPLPEVFVKRYTGSMASRWVGSTDQHTNGIVGTSSECGDTSARNHVSLEGKRYARRGNTGSNSAVESRAMDVIQRHCKQI</sequence>
<evidence type="ECO:0000313" key="2">
    <source>
        <dbReference type="Proteomes" id="UP000184383"/>
    </source>
</evidence>
<keyword evidence="2" id="KW-1185">Reference proteome</keyword>
<dbReference type="GeneID" id="63754813"/>
<evidence type="ECO:0000313" key="1">
    <source>
        <dbReference type="EMBL" id="OJJ34927.1"/>
    </source>
</evidence>